<evidence type="ECO:0000313" key="1">
    <source>
        <dbReference type="EMBL" id="RCJ04912.1"/>
    </source>
</evidence>
<reference evidence="1 2" key="1">
    <citation type="submission" date="2018-04" db="EMBL/GenBank/DDBJ databases">
        <title>Cupriavidus necator CR12 genome sequencing and assembly.</title>
        <authorList>
            <person name="Ben Fekih I."/>
            <person name="Mazhar H.S."/>
            <person name="Bello S.K."/>
            <person name="Rensing C."/>
        </authorList>
    </citation>
    <scope>NUCLEOTIDE SEQUENCE [LARGE SCALE GENOMIC DNA]</scope>
    <source>
        <strain evidence="1 2">CR12</strain>
    </source>
</reference>
<protein>
    <recommendedName>
        <fullName evidence="3">Preprotein translocase subunit SecA</fullName>
    </recommendedName>
</protein>
<dbReference type="EMBL" id="QDHA01000087">
    <property type="protein sequence ID" value="RCJ04912.1"/>
    <property type="molecule type" value="Genomic_DNA"/>
</dbReference>
<organism evidence="1 2">
    <name type="scientific">Cupriavidus necator</name>
    <name type="common">Alcaligenes eutrophus</name>
    <name type="synonym">Ralstonia eutropha</name>
    <dbReference type="NCBI Taxonomy" id="106590"/>
    <lineage>
        <taxon>Bacteria</taxon>
        <taxon>Pseudomonadati</taxon>
        <taxon>Pseudomonadota</taxon>
        <taxon>Betaproteobacteria</taxon>
        <taxon>Burkholderiales</taxon>
        <taxon>Burkholderiaceae</taxon>
        <taxon>Cupriavidus</taxon>
    </lineage>
</organism>
<comment type="caution">
    <text evidence="1">The sequence shown here is derived from an EMBL/GenBank/DDBJ whole genome shotgun (WGS) entry which is preliminary data.</text>
</comment>
<dbReference type="RefSeq" id="WP_114134963.1">
    <property type="nucleotide sequence ID" value="NZ_CP068435.1"/>
</dbReference>
<evidence type="ECO:0008006" key="3">
    <source>
        <dbReference type="Google" id="ProtNLM"/>
    </source>
</evidence>
<gene>
    <name evidence="1" type="ORF">DDK22_29300</name>
</gene>
<sequence length="76" mass="8414">MLSHHEFATLVLVSGSSDATELDRADMDTLLAYQLVTLERLGPNHSRPQVTIQGYAFLKAFGRVRAREGQARQASL</sequence>
<dbReference type="AlphaFoldDB" id="A0A367PAM0"/>
<dbReference type="Proteomes" id="UP000253501">
    <property type="component" value="Unassembled WGS sequence"/>
</dbReference>
<name>A0A367PAM0_CUPNE</name>
<accession>A0A367PAM0</accession>
<proteinExistence type="predicted"/>
<evidence type="ECO:0000313" key="2">
    <source>
        <dbReference type="Proteomes" id="UP000253501"/>
    </source>
</evidence>